<keyword evidence="2" id="KW-1185">Reference proteome</keyword>
<name>A0A1V2H2G0_9PROT</name>
<proteinExistence type="predicted"/>
<comment type="caution">
    <text evidence="1">The sequence shown here is derived from an EMBL/GenBank/DDBJ whole genome shotgun (WGS) entry which is preliminary data.</text>
</comment>
<evidence type="ECO:0000313" key="1">
    <source>
        <dbReference type="EMBL" id="ONG53233.1"/>
    </source>
</evidence>
<dbReference type="AlphaFoldDB" id="A0A1V2H2G0"/>
<sequence length="142" mass="15331">MVAAMRTDERTLLTSLSWRVATLRTSLGRARRRSTRWRSRQATVSSSMGRWQEVVVVGILATVSEQTPDGTGCPDQGMRHGDVVGVAWSEQYARLAAIIHQPVDLGRPPSAGAACRLGEGPPFAPAAERCTLTEVLSMAALE</sequence>
<organism evidence="1 2">
    <name type="scientific">Teichococcus deserti</name>
    <dbReference type="NCBI Taxonomy" id="1817963"/>
    <lineage>
        <taxon>Bacteria</taxon>
        <taxon>Pseudomonadati</taxon>
        <taxon>Pseudomonadota</taxon>
        <taxon>Alphaproteobacteria</taxon>
        <taxon>Acetobacterales</taxon>
        <taxon>Roseomonadaceae</taxon>
        <taxon>Roseomonas</taxon>
    </lineage>
</organism>
<protein>
    <submittedName>
        <fullName evidence="1">Uncharacterized protein</fullName>
    </submittedName>
</protein>
<reference evidence="1 2" key="1">
    <citation type="submission" date="2016-10" db="EMBL/GenBank/DDBJ databases">
        <title>Draft Genome sequence of Roseomonas sp. strain M3.</title>
        <authorList>
            <person name="Subhash Y."/>
            <person name="Lee S."/>
        </authorList>
    </citation>
    <scope>NUCLEOTIDE SEQUENCE [LARGE SCALE GENOMIC DNA]</scope>
    <source>
        <strain evidence="1 2">M3</strain>
    </source>
</reference>
<evidence type="ECO:0000313" key="2">
    <source>
        <dbReference type="Proteomes" id="UP000188879"/>
    </source>
</evidence>
<dbReference type="Proteomes" id="UP000188879">
    <property type="component" value="Unassembled WGS sequence"/>
</dbReference>
<gene>
    <name evidence="1" type="ORF">BKE38_12680</name>
</gene>
<accession>A0A1V2H2G0</accession>
<dbReference type="EMBL" id="MLCO01000106">
    <property type="protein sequence ID" value="ONG53233.1"/>
    <property type="molecule type" value="Genomic_DNA"/>
</dbReference>